<dbReference type="InterPro" id="IPR050600">
    <property type="entry name" value="SETD3_SETD6_MTase"/>
</dbReference>
<keyword evidence="4" id="KW-1185">Reference proteome</keyword>
<evidence type="ECO:0000313" key="3">
    <source>
        <dbReference type="EMBL" id="RPB12273.1"/>
    </source>
</evidence>
<protein>
    <recommendedName>
        <fullName evidence="5">SET domain-containing protein</fullName>
    </recommendedName>
</protein>
<dbReference type="InParanoid" id="A0A3N4KNS9"/>
<evidence type="ECO:0000313" key="4">
    <source>
        <dbReference type="Proteomes" id="UP000277580"/>
    </source>
</evidence>
<organism evidence="3 4">
    <name type="scientific">Morchella conica CCBAS932</name>
    <dbReference type="NCBI Taxonomy" id="1392247"/>
    <lineage>
        <taxon>Eukaryota</taxon>
        <taxon>Fungi</taxon>
        <taxon>Dikarya</taxon>
        <taxon>Ascomycota</taxon>
        <taxon>Pezizomycotina</taxon>
        <taxon>Pezizomycetes</taxon>
        <taxon>Pezizales</taxon>
        <taxon>Morchellaceae</taxon>
        <taxon>Morchella</taxon>
    </lineage>
</organism>
<evidence type="ECO:0000256" key="1">
    <source>
        <dbReference type="SAM" id="Coils"/>
    </source>
</evidence>
<dbReference type="SUPFAM" id="SSF82199">
    <property type="entry name" value="SET domain"/>
    <property type="match status" value="1"/>
</dbReference>
<dbReference type="PANTHER" id="PTHR13271">
    <property type="entry name" value="UNCHARACTERIZED PUTATIVE METHYLTRANSFERASE"/>
    <property type="match status" value="1"/>
</dbReference>
<proteinExistence type="predicted"/>
<gene>
    <name evidence="3" type="ORF">P167DRAFT_536140</name>
</gene>
<sequence>MTEFTHLQTSTAHLPWCQSHWWDPPEELILEDWIHIDSIFRSRVLQFPRLGVGMAPVLDFVNHGDPNAYYSVDEDGDVVLLWREGVEKREGEVFINYGSEKSAAEMVFSYGFIDASVSNAFWLSIELRHDPEDPLGLAKEAVMKESPRLRIFVLDGKIAWLSTFIWLMCVNAEDGLSFRLLQENDGSRKLLCTWGGEVVEEISHLESLLEKSALWEVYQLRAVSLVQGRVIEQLNELVAAEEEMQSITGEVGEMAERLRVLEGNLLRKAVDDLEVQKERLVETEVVKEYLKKMAEDESVEEQAVEQAEDQDEIQDDDEDLR</sequence>
<dbReference type="GO" id="GO:0005634">
    <property type="term" value="C:nucleus"/>
    <property type="evidence" value="ECO:0007669"/>
    <property type="project" value="TreeGrafter"/>
</dbReference>
<feature type="region of interest" description="Disordered" evidence="2">
    <location>
        <begin position="296"/>
        <end position="321"/>
    </location>
</feature>
<dbReference type="STRING" id="1392247.A0A3N4KNS9"/>
<dbReference type="EMBL" id="ML119130">
    <property type="protein sequence ID" value="RPB12273.1"/>
    <property type="molecule type" value="Genomic_DNA"/>
</dbReference>
<dbReference type="Gene3D" id="3.90.1410.10">
    <property type="entry name" value="set domain protein methyltransferase, domain 1"/>
    <property type="match status" value="1"/>
</dbReference>
<dbReference type="GO" id="GO:0016279">
    <property type="term" value="F:protein-lysine N-methyltransferase activity"/>
    <property type="evidence" value="ECO:0007669"/>
    <property type="project" value="TreeGrafter"/>
</dbReference>
<dbReference type="InterPro" id="IPR046341">
    <property type="entry name" value="SET_dom_sf"/>
</dbReference>
<evidence type="ECO:0008006" key="5">
    <source>
        <dbReference type="Google" id="ProtNLM"/>
    </source>
</evidence>
<name>A0A3N4KNS9_9PEZI</name>
<dbReference type="PANTHER" id="PTHR13271:SF76">
    <property type="entry name" value="SET DOMAIN-CONTAINING PROTEIN 8"/>
    <property type="match status" value="1"/>
</dbReference>
<keyword evidence="1" id="KW-0175">Coiled coil</keyword>
<reference evidence="3 4" key="1">
    <citation type="journal article" date="2018" name="Nat. Ecol. Evol.">
        <title>Pezizomycetes genomes reveal the molecular basis of ectomycorrhizal truffle lifestyle.</title>
        <authorList>
            <person name="Murat C."/>
            <person name="Payen T."/>
            <person name="Noel B."/>
            <person name="Kuo A."/>
            <person name="Morin E."/>
            <person name="Chen J."/>
            <person name="Kohler A."/>
            <person name="Krizsan K."/>
            <person name="Balestrini R."/>
            <person name="Da Silva C."/>
            <person name="Montanini B."/>
            <person name="Hainaut M."/>
            <person name="Levati E."/>
            <person name="Barry K.W."/>
            <person name="Belfiori B."/>
            <person name="Cichocki N."/>
            <person name="Clum A."/>
            <person name="Dockter R.B."/>
            <person name="Fauchery L."/>
            <person name="Guy J."/>
            <person name="Iotti M."/>
            <person name="Le Tacon F."/>
            <person name="Lindquist E.A."/>
            <person name="Lipzen A."/>
            <person name="Malagnac F."/>
            <person name="Mello A."/>
            <person name="Molinier V."/>
            <person name="Miyauchi S."/>
            <person name="Poulain J."/>
            <person name="Riccioni C."/>
            <person name="Rubini A."/>
            <person name="Sitrit Y."/>
            <person name="Splivallo R."/>
            <person name="Traeger S."/>
            <person name="Wang M."/>
            <person name="Zifcakova L."/>
            <person name="Wipf D."/>
            <person name="Zambonelli A."/>
            <person name="Paolocci F."/>
            <person name="Nowrousian M."/>
            <person name="Ottonello S."/>
            <person name="Baldrian P."/>
            <person name="Spatafora J.W."/>
            <person name="Henrissat B."/>
            <person name="Nagy L.G."/>
            <person name="Aury J.M."/>
            <person name="Wincker P."/>
            <person name="Grigoriev I.V."/>
            <person name="Bonfante P."/>
            <person name="Martin F.M."/>
        </authorList>
    </citation>
    <scope>NUCLEOTIDE SEQUENCE [LARGE SCALE GENOMIC DNA]</scope>
    <source>
        <strain evidence="3 4">CCBAS932</strain>
    </source>
</reference>
<dbReference type="AlphaFoldDB" id="A0A3N4KNS9"/>
<dbReference type="OrthoDB" id="441812at2759"/>
<dbReference type="Proteomes" id="UP000277580">
    <property type="component" value="Unassembled WGS sequence"/>
</dbReference>
<feature type="coiled-coil region" evidence="1">
    <location>
        <begin position="230"/>
        <end position="257"/>
    </location>
</feature>
<accession>A0A3N4KNS9</accession>
<evidence type="ECO:0000256" key="2">
    <source>
        <dbReference type="SAM" id="MobiDB-lite"/>
    </source>
</evidence>
<dbReference type="CDD" id="cd10527">
    <property type="entry name" value="SET_LSMT"/>
    <property type="match status" value="1"/>
</dbReference>